<dbReference type="AlphaFoldDB" id="A0A426XBW2"/>
<sequence length="159" mass="16410">EEEEEEEENRIKRRERGGKEERGVIVARVGHRKTAKTGVIEVTESMSGNLRHQLLHHRPPGLPLRHGSLLIPHRRAPVAAEGIAIPTTATAGAAADASATATPLPPGPPEDPSVGRSSDPKGADAAQGGGSGGDQQGPGSEGVGLVHPKHIKGEGGIKP</sequence>
<evidence type="ECO:0000313" key="2">
    <source>
        <dbReference type="EMBL" id="RRT36979.1"/>
    </source>
</evidence>
<dbReference type="EMBL" id="AMZH03022838">
    <property type="protein sequence ID" value="RRT36979.1"/>
    <property type="molecule type" value="Genomic_DNA"/>
</dbReference>
<gene>
    <name evidence="2" type="ORF">B296_00055233</name>
</gene>
<comment type="caution">
    <text evidence="2">The sequence shown here is derived from an EMBL/GenBank/DDBJ whole genome shotgun (WGS) entry which is preliminary data.</text>
</comment>
<evidence type="ECO:0000256" key="1">
    <source>
        <dbReference type="SAM" id="MobiDB-lite"/>
    </source>
</evidence>
<protein>
    <submittedName>
        <fullName evidence="2">Uncharacterized protein</fullName>
    </submittedName>
</protein>
<feature type="compositionally biased region" description="Low complexity" evidence="1">
    <location>
        <begin position="89"/>
        <end position="102"/>
    </location>
</feature>
<feature type="region of interest" description="Disordered" evidence="1">
    <location>
        <begin position="89"/>
        <end position="159"/>
    </location>
</feature>
<feature type="region of interest" description="Disordered" evidence="1">
    <location>
        <begin position="1"/>
        <end position="23"/>
    </location>
</feature>
<feature type="compositionally biased region" description="Gly residues" evidence="1">
    <location>
        <begin position="127"/>
        <end position="142"/>
    </location>
</feature>
<accession>A0A426XBW2</accession>
<proteinExistence type="predicted"/>
<dbReference type="Proteomes" id="UP000287651">
    <property type="component" value="Unassembled WGS sequence"/>
</dbReference>
<organism evidence="2 3">
    <name type="scientific">Ensete ventricosum</name>
    <name type="common">Abyssinian banana</name>
    <name type="synonym">Musa ensete</name>
    <dbReference type="NCBI Taxonomy" id="4639"/>
    <lineage>
        <taxon>Eukaryota</taxon>
        <taxon>Viridiplantae</taxon>
        <taxon>Streptophyta</taxon>
        <taxon>Embryophyta</taxon>
        <taxon>Tracheophyta</taxon>
        <taxon>Spermatophyta</taxon>
        <taxon>Magnoliopsida</taxon>
        <taxon>Liliopsida</taxon>
        <taxon>Zingiberales</taxon>
        <taxon>Musaceae</taxon>
        <taxon>Ensete</taxon>
    </lineage>
</organism>
<name>A0A426XBW2_ENSVE</name>
<feature type="non-terminal residue" evidence="2">
    <location>
        <position position="1"/>
    </location>
</feature>
<evidence type="ECO:0000313" key="3">
    <source>
        <dbReference type="Proteomes" id="UP000287651"/>
    </source>
</evidence>
<reference evidence="2 3" key="1">
    <citation type="journal article" date="2014" name="Agronomy (Basel)">
        <title>A Draft Genome Sequence for Ensete ventricosum, the Drought-Tolerant Tree Against Hunger.</title>
        <authorList>
            <person name="Harrison J."/>
            <person name="Moore K.A."/>
            <person name="Paszkiewicz K."/>
            <person name="Jones T."/>
            <person name="Grant M."/>
            <person name="Ambacheew D."/>
            <person name="Muzemil S."/>
            <person name="Studholme D.J."/>
        </authorList>
    </citation>
    <scope>NUCLEOTIDE SEQUENCE [LARGE SCALE GENOMIC DNA]</scope>
</reference>